<reference evidence="1 2" key="1">
    <citation type="journal article" date="2016" name="Nat. Commun.">
        <title>Thousands of microbial genomes shed light on interconnected biogeochemical processes in an aquifer system.</title>
        <authorList>
            <person name="Anantharaman K."/>
            <person name="Brown C.T."/>
            <person name="Hug L.A."/>
            <person name="Sharon I."/>
            <person name="Castelle C.J."/>
            <person name="Probst A.J."/>
            <person name="Thomas B.C."/>
            <person name="Singh A."/>
            <person name="Wilkins M.J."/>
            <person name="Karaoz U."/>
            <person name="Brodie E.L."/>
            <person name="Williams K.H."/>
            <person name="Hubbard S.S."/>
            <person name="Banfield J.F."/>
        </authorList>
    </citation>
    <scope>NUCLEOTIDE SEQUENCE [LARGE SCALE GENOMIC DNA]</scope>
</reference>
<gene>
    <name evidence="1" type="ORF">A3H51_02890</name>
</gene>
<accession>A0A1G2HI13</accession>
<protein>
    <submittedName>
        <fullName evidence="1">Uncharacterized protein</fullName>
    </submittedName>
</protein>
<organism evidence="1 2">
    <name type="scientific">Candidatus Spechtbacteria bacterium RIFCSPLOWO2_02_FULL_38_8</name>
    <dbReference type="NCBI Taxonomy" id="1802164"/>
    <lineage>
        <taxon>Bacteria</taxon>
        <taxon>Candidatus Spechtiibacteriota</taxon>
    </lineage>
</organism>
<dbReference type="STRING" id="1802164.A3H51_02890"/>
<dbReference type="Proteomes" id="UP000178509">
    <property type="component" value="Unassembled WGS sequence"/>
</dbReference>
<dbReference type="AlphaFoldDB" id="A0A1G2HI13"/>
<comment type="caution">
    <text evidence="1">The sequence shown here is derived from an EMBL/GenBank/DDBJ whole genome shotgun (WGS) entry which is preliminary data.</text>
</comment>
<proteinExistence type="predicted"/>
<evidence type="ECO:0000313" key="1">
    <source>
        <dbReference type="EMBL" id="OGZ61920.1"/>
    </source>
</evidence>
<evidence type="ECO:0000313" key="2">
    <source>
        <dbReference type="Proteomes" id="UP000178509"/>
    </source>
</evidence>
<sequence length="230" mass="26878">MSLLEPKPGGLPEEPLIDLELKNEAGVFRIKEAEDGKITIEIENAEGKKFVLNDLLPKDWRILSYITPRGSGELRVDYLLKEVIISEAEVLREGWRNMLSILHEIGHAIIYESGSAQKNLYLRKAQLLEEIIVFPNDPKLVKEVETIMSKIEKDAWAWAIREFKKILQELNIDQRIIFESNDKLREYVNIFLTDYKGWGIKDIKNMQISEQEREELLEYISKLYTTKDEK</sequence>
<name>A0A1G2HI13_9BACT</name>
<dbReference type="EMBL" id="MHOJ01000032">
    <property type="protein sequence ID" value="OGZ61920.1"/>
    <property type="molecule type" value="Genomic_DNA"/>
</dbReference>